<dbReference type="InterPro" id="IPR039421">
    <property type="entry name" value="Type_1_exporter"/>
</dbReference>
<evidence type="ECO:0000256" key="5">
    <source>
        <dbReference type="ARBA" id="ARBA00022741"/>
    </source>
</evidence>
<evidence type="ECO:0000256" key="7">
    <source>
        <dbReference type="ARBA" id="ARBA00022927"/>
    </source>
</evidence>
<keyword evidence="8 11" id="KW-1133">Transmembrane helix</keyword>
<feature type="transmembrane region" description="Helical" evidence="11">
    <location>
        <begin position="270"/>
        <end position="292"/>
    </location>
</feature>
<evidence type="ECO:0000259" key="14">
    <source>
        <dbReference type="PROSITE" id="PS50990"/>
    </source>
</evidence>
<feature type="transmembrane region" description="Helical" evidence="11">
    <location>
        <begin position="160"/>
        <end position="185"/>
    </location>
</feature>
<name>A0A3N1KRT1_9PROT</name>
<reference evidence="15 16" key="1">
    <citation type="submission" date="2018-11" db="EMBL/GenBank/DDBJ databases">
        <title>Genomic Encyclopedia of Type Strains, Phase IV (KMG-IV): sequencing the most valuable type-strain genomes for metagenomic binning, comparative biology and taxonomic classification.</title>
        <authorList>
            <person name="Goeker M."/>
        </authorList>
    </citation>
    <scope>NUCLEOTIDE SEQUENCE [LARGE SCALE GENOMIC DNA]</scope>
    <source>
        <strain evidence="15 16">DSM 5900</strain>
    </source>
</reference>
<dbReference type="PROSITE" id="PS00211">
    <property type="entry name" value="ABC_TRANSPORTER_1"/>
    <property type="match status" value="1"/>
</dbReference>
<dbReference type="GO" id="GO:0015031">
    <property type="term" value="P:protein transport"/>
    <property type="evidence" value="ECO:0007669"/>
    <property type="project" value="UniProtKB-KW"/>
</dbReference>
<dbReference type="GO" id="GO:0140359">
    <property type="term" value="F:ABC-type transporter activity"/>
    <property type="evidence" value="ECO:0007669"/>
    <property type="project" value="InterPro"/>
</dbReference>
<dbReference type="SMART" id="SM00382">
    <property type="entry name" value="AAA"/>
    <property type="match status" value="1"/>
</dbReference>
<dbReference type="FunFam" id="3.40.50.300:FF:000299">
    <property type="entry name" value="ABC transporter ATP-binding protein/permease"/>
    <property type="match status" value="1"/>
</dbReference>
<keyword evidence="6 15" id="KW-0067">ATP-binding</keyword>
<evidence type="ECO:0000256" key="9">
    <source>
        <dbReference type="ARBA" id="ARBA00023136"/>
    </source>
</evidence>
<dbReference type="Pfam" id="PF00005">
    <property type="entry name" value="ABC_tran"/>
    <property type="match status" value="1"/>
</dbReference>
<feature type="transmembrane region" description="Helical" evidence="11">
    <location>
        <begin position="197"/>
        <end position="218"/>
    </location>
</feature>
<dbReference type="Gene3D" id="3.90.70.10">
    <property type="entry name" value="Cysteine proteinases"/>
    <property type="match status" value="1"/>
</dbReference>
<keyword evidence="7" id="KW-0653">Protein transport</keyword>
<dbReference type="InterPro" id="IPR027417">
    <property type="entry name" value="P-loop_NTPase"/>
</dbReference>
<evidence type="ECO:0000256" key="3">
    <source>
        <dbReference type="ARBA" id="ARBA00022475"/>
    </source>
</evidence>
<dbReference type="InterPro" id="IPR011527">
    <property type="entry name" value="ABC1_TM_dom"/>
</dbReference>
<dbReference type="NCBIfam" id="TIGR03796">
    <property type="entry name" value="NHLM_micro_ABC1"/>
    <property type="match status" value="1"/>
</dbReference>
<dbReference type="Pfam" id="PF03412">
    <property type="entry name" value="Peptidase_C39"/>
    <property type="match status" value="1"/>
</dbReference>
<organism evidence="15 16">
    <name type="scientific">Stella humosa</name>
    <dbReference type="NCBI Taxonomy" id="94"/>
    <lineage>
        <taxon>Bacteria</taxon>
        <taxon>Pseudomonadati</taxon>
        <taxon>Pseudomonadota</taxon>
        <taxon>Alphaproteobacteria</taxon>
        <taxon>Rhodospirillales</taxon>
        <taxon>Stellaceae</taxon>
        <taxon>Stella</taxon>
    </lineage>
</organism>
<dbReference type="GO" id="GO:0034040">
    <property type="term" value="F:ATPase-coupled lipid transmembrane transporter activity"/>
    <property type="evidence" value="ECO:0007669"/>
    <property type="project" value="TreeGrafter"/>
</dbReference>
<protein>
    <submittedName>
        <fullName evidence="15">NHLM bacteriocin system ABC transporter peptidase/ATP-binding protein</fullName>
    </submittedName>
</protein>
<feature type="transmembrane region" description="Helical" evidence="11">
    <location>
        <begin position="381"/>
        <end position="404"/>
    </location>
</feature>
<keyword evidence="9 11" id="KW-0472">Membrane</keyword>
<dbReference type="Gene3D" id="3.40.50.300">
    <property type="entry name" value="P-loop containing nucleotide triphosphate hydrolases"/>
    <property type="match status" value="1"/>
</dbReference>
<dbReference type="InterPro" id="IPR003593">
    <property type="entry name" value="AAA+_ATPase"/>
</dbReference>
<evidence type="ECO:0000313" key="16">
    <source>
        <dbReference type="Proteomes" id="UP000278222"/>
    </source>
</evidence>
<dbReference type="Pfam" id="PF00664">
    <property type="entry name" value="ABC_membrane"/>
    <property type="match status" value="1"/>
</dbReference>
<keyword evidence="4 11" id="KW-0812">Transmembrane</keyword>
<feature type="transmembrane region" description="Helical" evidence="11">
    <location>
        <begin position="298"/>
        <end position="317"/>
    </location>
</feature>
<dbReference type="AlphaFoldDB" id="A0A3N1KRT1"/>
<feature type="domain" description="Peptidase C39" evidence="14">
    <location>
        <begin position="11"/>
        <end position="130"/>
    </location>
</feature>
<dbReference type="GO" id="GO:0016887">
    <property type="term" value="F:ATP hydrolysis activity"/>
    <property type="evidence" value="ECO:0007669"/>
    <property type="project" value="InterPro"/>
</dbReference>
<evidence type="ECO:0000256" key="8">
    <source>
        <dbReference type="ARBA" id="ARBA00022989"/>
    </source>
</evidence>
<accession>A0A3N1KRT1</accession>
<evidence type="ECO:0000256" key="10">
    <source>
        <dbReference type="ARBA" id="ARBA00043264"/>
    </source>
</evidence>
<dbReference type="SUPFAM" id="SSF52540">
    <property type="entry name" value="P-loop containing nucleoside triphosphate hydrolases"/>
    <property type="match status" value="1"/>
</dbReference>
<dbReference type="SUPFAM" id="SSF90123">
    <property type="entry name" value="ABC transporter transmembrane region"/>
    <property type="match status" value="1"/>
</dbReference>
<sequence length="715" mass="76749">MARVRTPTVLQMEAVECGAASLAIILGHHGKWVPLEELRVACGVSRDGANAQMLLRTARTYGMDAKAFRYGMENLSKQAMPVIVFWNFNHYVVVEGIEERRVFINDPATGPRVVGRDEFERSYTGVALQLTPGERFTRSGRPPSLWGAVWGRLRGERATLAAFALASILLAVPAVVTAALARIVIEAVVAGRQGDWAAALVAVFLMTLLLQVALTLALEAILRRLEAKLAVTGASRLLWHLVRLPFTFFTQRMPGDLVSRLRSNDTIAALVGRELGATAAGLTGAVVFVAVMAAISPLAALATAVLSTASVVVTLFAQRHIRNASLRLEMDEAKVFVDTVVNIHGIETIKAAGIRQGAFHRWAGHHATTVNEEQRIGRHNALLGALPPLTSALMVTAVLALAAFQAIQGALGPGDLVAVLTLLVFVRAPVQRLAAFLAEMEAARSALTRIDDVLAYAPDPVFTLPPPPVTAITGRARLSGRIELRGVTFGYNPNRPPLVEGLDLVVAPGQRIALVGGTGSGKSTVARLVAGLYRPWSGTILFDGIPMDEIPLWLRRQSIGWVDQEVALFTATVLENLTLWDATVPEEVVTRAARDAAIHSTIAARPGGYGLRVQEGGTNFSGGEAQRLQIARAFALDPSILVLDEATSALDPLAELEIDANLRRRGCTAIIVAHRLSTIRDCDEIIVMDGGKPVERGTHESLYAAGGRYRDLIQA</sequence>
<dbReference type="InterPro" id="IPR003439">
    <property type="entry name" value="ABC_transporter-like_ATP-bd"/>
</dbReference>
<dbReference type="InterPro" id="IPR005074">
    <property type="entry name" value="Peptidase_C39"/>
</dbReference>
<feature type="domain" description="ABC transporter" evidence="12">
    <location>
        <begin position="482"/>
        <end position="715"/>
    </location>
</feature>
<proteinExistence type="predicted"/>
<feature type="domain" description="ABC transmembrane type-1" evidence="13">
    <location>
        <begin position="161"/>
        <end position="442"/>
    </location>
</feature>
<dbReference type="PROSITE" id="PS50929">
    <property type="entry name" value="ABC_TM1F"/>
    <property type="match status" value="1"/>
</dbReference>
<dbReference type="PROSITE" id="PS50990">
    <property type="entry name" value="PEPTIDASE_C39"/>
    <property type="match status" value="1"/>
</dbReference>
<dbReference type="Gene3D" id="1.20.1560.10">
    <property type="entry name" value="ABC transporter type 1, transmembrane domain"/>
    <property type="match status" value="1"/>
</dbReference>
<dbReference type="PANTHER" id="PTHR24221:SF654">
    <property type="entry name" value="ATP-BINDING CASSETTE SUB-FAMILY B MEMBER 6"/>
    <property type="match status" value="1"/>
</dbReference>
<dbReference type="GO" id="GO:0008233">
    <property type="term" value="F:peptidase activity"/>
    <property type="evidence" value="ECO:0007669"/>
    <property type="project" value="InterPro"/>
</dbReference>
<keyword evidence="16" id="KW-1185">Reference proteome</keyword>
<dbReference type="InterPro" id="IPR022514">
    <property type="entry name" value="NHPM_micro_ABC1"/>
</dbReference>
<dbReference type="GO" id="GO:0005886">
    <property type="term" value="C:plasma membrane"/>
    <property type="evidence" value="ECO:0007669"/>
    <property type="project" value="UniProtKB-SubCell"/>
</dbReference>
<dbReference type="GO" id="GO:0043213">
    <property type="term" value="P:bacteriocin transport"/>
    <property type="evidence" value="ECO:0007669"/>
    <property type="project" value="UniProtKB-KW"/>
</dbReference>
<keyword evidence="5" id="KW-0547">Nucleotide-binding</keyword>
<evidence type="ECO:0000313" key="15">
    <source>
        <dbReference type="EMBL" id="ROP80806.1"/>
    </source>
</evidence>
<dbReference type="GO" id="GO:0006508">
    <property type="term" value="P:proteolysis"/>
    <property type="evidence" value="ECO:0007669"/>
    <property type="project" value="InterPro"/>
</dbReference>
<evidence type="ECO:0000256" key="1">
    <source>
        <dbReference type="ARBA" id="ARBA00004651"/>
    </source>
</evidence>
<dbReference type="InterPro" id="IPR036640">
    <property type="entry name" value="ABC1_TM_sf"/>
</dbReference>
<gene>
    <name evidence="15" type="ORF">EDC65_5453</name>
</gene>
<dbReference type="InterPro" id="IPR017871">
    <property type="entry name" value="ABC_transporter-like_CS"/>
</dbReference>
<evidence type="ECO:0000259" key="12">
    <source>
        <dbReference type="PROSITE" id="PS50893"/>
    </source>
</evidence>
<dbReference type="GO" id="GO:0005524">
    <property type="term" value="F:ATP binding"/>
    <property type="evidence" value="ECO:0007669"/>
    <property type="project" value="UniProtKB-KW"/>
</dbReference>
<dbReference type="Proteomes" id="UP000278222">
    <property type="component" value="Unassembled WGS sequence"/>
</dbReference>
<evidence type="ECO:0000256" key="6">
    <source>
        <dbReference type="ARBA" id="ARBA00022840"/>
    </source>
</evidence>
<evidence type="ECO:0000259" key="13">
    <source>
        <dbReference type="PROSITE" id="PS50929"/>
    </source>
</evidence>
<comment type="subcellular location">
    <subcellularLocation>
        <location evidence="1">Cell membrane</location>
        <topology evidence="1">Multi-pass membrane protein</topology>
    </subcellularLocation>
</comment>
<keyword evidence="10" id="KW-0080">Bacteriocin transport</keyword>
<keyword evidence="3" id="KW-1003">Cell membrane</keyword>
<evidence type="ECO:0000256" key="4">
    <source>
        <dbReference type="ARBA" id="ARBA00022692"/>
    </source>
</evidence>
<dbReference type="PROSITE" id="PS50893">
    <property type="entry name" value="ABC_TRANSPORTER_2"/>
    <property type="match status" value="1"/>
</dbReference>
<keyword evidence="2" id="KW-0813">Transport</keyword>
<dbReference type="EMBL" id="RJKX01000020">
    <property type="protein sequence ID" value="ROP80806.1"/>
    <property type="molecule type" value="Genomic_DNA"/>
</dbReference>
<comment type="caution">
    <text evidence="15">The sequence shown here is derived from an EMBL/GenBank/DDBJ whole genome shotgun (WGS) entry which is preliminary data.</text>
</comment>
<evidence type="ECO:0000256" key="11">
    <source>
        <dbReference type="SAM" id="Phobius"/>
    </source>
</evidence>
<evidence type="ECO:0000256" key="2">
    <source>
        <dbReference type="ARBA" id="ARBA00022448"/>
    </source>
</evidence>
<dbReference type="PANTHER" id="PTHR24221">
    <property type="entry name" value="ATP-BINDING CASSETTE SUB-FAMILY B"/>
    <property type="match status" value="1"/>
</dbReference>